<protein>
    <submittedName>
        <fullName evidence="4">Ig domain-containing protein</fullName>
    </submittedName>
</protein>
<dbReference type="InterPro" id="IPR011042">
    <property type="entry name" value="6-blade_b-propeller_TolB-like"/>
</dbReference>
<proteinExistence type="predicted"/>
<evidence type="ECO:0000313" key="4">
    <source>
        <dbReference type="EMBL" id="MFN0290761.1"/>
    </source>
</evidence>
<dbReference type="EMBL" id="SRMP02000005">
    <property type="protein sequence ID" value="MFN0290761.1"/>
    <property type="molecule type" value="Genomic_DNA"/>
</dbReference>
<feature type="domain" description="Fibronectin type-III" evidence="3">
    <location>
        <begin position="2605"/>
        <end position="2698"/>
    </location>
</feature>
<dbReference type="InterPro" id="IPR013783">
    <property type="entry name" value="Ig-like_fold"/>
</dbReference>
<dbReference type="InterPro" id="IPR003961">
    <property type="entry name" value="FN3_dom"/>
</dbReference>
<dbReference type="Proteomes" id="UP001517367">
    <property type="component" value="Unassembled WGS sequence"/>
</dbReference>
<comment type="caution">
    <text evidence="4">The sequence shown here is derived from an EMBL/GenBank/DDBJ whole genome shotgun (WGS) entry which is preliminary data.</text>
</comment>
<dbReference type="PROSITE" id="PS50853">
    <property type="entry name" value="FN3"/>
    <property type="match status" value="1"/>
</dbReference>
<dbReference type="InterPro" id="IPR036116">
    <property type="entry name" value="FN3_sf"/>
</dbReference>
<sequence>MLKRYKIGLSPLNLSISNSKLNFTRLLFRMVLVLCVATPFWVTAQQKPNVTYGQSSYLFTKGISVSGFQSPTNSGGAVPAKIRGGVEESIGLGEYNASKISKTGDGNLISLLLGTDKIQEVNLTSKTITRTRDKRDKPWAVVKDSKGNVYWTETGSYKIIANPDAQDAISYASQGLAIGGAIMPGKLGSALSFYNNVSDLYSAFTGGGDLLRDVSGVEEPPKYILEFSGRIYKLAPGATEPTVFLDKVQVPTGLAIDQNDNLFVACFTANFTVKGGISFSGGSIEKVDDENGSYNAKIIKVTPTAQVSDVGTWTGIDYPNQIGIDAQGNLTVMYNYGNNMEDIGFARIRKYPVGQSTGDTYKTATFLFQSGTRVDQNRPVYQDLAVDAAGNVYLSDFYADKIWMLPVEGTSANDLQVFSQNALSPVALYIDATNNQLWVKEGKFVSTGAIKKLSLYGYSVSPSLPTGLALNTNGTISGTASTVSANKQYTVVASNAAGYAKTNINIEVKQIAAPQLSYATSTYNLPVSQAANIPTPNNSGGSFNQQIGPLTVADVYKGGTKMQGFAFDGNGNKFFVQPDSSRIIKIDAAGKASVFLSNINKPSDIAIDRNNGTFYFSQINGNDVSLSAMYAGFDRPTDLTKGSVAGLAIDASGNVYTALQGNGDIYKFTPATAQYLKIVTGLNQPKSIAISGDNLYILNIYGLLQKTSLSNPGTPTTVATVTNGYEVDADDYGNVYVAAATYVYKIAPGSTTPEAQHLNGWYFSGLGVDRDNNLYVAPVQSGSAEFKAVKITSGGFTISPALPTGLTFNANGTITGTPTSITASKAYTVSASNPLGNSSTTVNIAVVNVATTGLQYTFPTVLNKGVPMAAVTPTVTGGKPDSFSISPALPAGLSMNTTTGVISGTPSVNENSATYTITANNTAGNKTATITFSVKELPPSSLQYAFASTTLNRDIAVSVTPTVIAGAGVSYSVSPALPTGLTLNTSTGAISGTPTVITAAKTYTITATNNGGSTQLNLNLSVKLDPPSNLVYTFDGNLLRDVVFTAVTPTYNGSGVTGFTVNPALPAGLTLNPTTGVISGTPTAITTSTNYTVTATNDAGTTNRTFAISVRVDPPVNLKYDFAHTNILRNTTIPLVTPTYSGSKVATFTINPALPTGLSINASTGVISGTPTVLSSSTTYTVTATNDGGSTTVSFSLLVTELAPANLQYAFISSSLLRGLEVSPVRPSYSGGTATLFTVSPSLPSGLTLNSSTGVISGTPNAITANASYTVTASNTAGSTTFSFPLLVKVDPPTNLRYDFRDTDLQKDVLLPNYPPKYSGSPATSFSVSPSLPAGLSFSTTTGLITGTPTALSSVTTYTVTANNDGGSTSISFPLSVSRIPIPEITYANDTYKFTKGTPITTIAAPNNTGVVFPQQRIGEAIYTGLVSPTGVATDPFGNTYIADFEGGNIKIKRLDKGASQMVDFVTSGVGTTAAYDLAADVSGNIYVSVGTVIKKITPSKVVSDFATGLNNITGLFIDANNDLYAAEYSLGQVIKYTDCNVATKSIKVTGLNVGATLTTPAEYPRDIVVDRQKNIYVLQASLLSDNRVAFMFLYKYFASDDYVKVTRSRVITSVDYSSYMIIDSRDNLYIGTDANSIIVLDNYVDRGKRLVSQLTTGKTRGLSLDADQNAFYALSATSSALGKASQFGYNTNNLPAGLSLNANGTVTGTPTNVQSQGNFLITASSFYGVSTDTLKIAVVDTIPSFNYAQPNQVLTAGVSNLNMVPIRTGGPVTSYSVSPTQLPLGITFTPSTGAFTGTPTKLQDAISTYVVSATNTGGTGKDTVTFKVVDREPTNLVYPSSYVAIINQQFKGSSGTASGGAVTKWSISPALPDGLFIDTLSGIIQGYPIVTRAAANYTVKAENSGGFTTAIVNVEVRDLPPNISYAIQNNFKFKKGDAITPIAPPDNAGGPIVSYSISGLPTGLTLNANGSITGTPTQLKQSTEYRVIADGGQWGRDTTTLNIEVVSLPPNSIAYNTPVTIIKGSPIPNITPTYTSTGGDPVERFTITPELPAGLSINPTTGVISGQPTEILNTNGQLYYITAENGAGSKNATLVFILKDLAPAISYNNDNIFTKGTAANLNVNSTGGAVTKYKISPALPQGLALDTVSGVISGNPSALNVKTQYTITASNYGNPDATSSFYITVIDTPPAISYTTPQNLTRTVAISPISVTSTGGQVVQYTVSPALPAGLSLNATTGEISGTPTTSAVAKNYTITATNTGGSANAVVNISVTNAKPIIEYNSANVLIKNAPVANFEPSSTGGNQATFTISPALPAGLSLDDQTGAITGTPTDTTTLKSYTVTAINDGGQDEVTFSIKVNDKPPGNITYAELTDDFYVGYAITPLTPQVEAGGGAIARYAISPTNLAPGLSFNTTTGVLSGTPTSDYVRTTYTISAHNSGGTSQTTITFAVIKLSATLSKTDVKCNGSQTGTATATVVGGKAPYRYAWSPRGGSAATAEGLSAGTYTVTITDANNTVITRTVLIEEPSALVITNLTKVDNQAFGASNGSATATVTGGVAPYTYAWTGNASTSATAANLAEGTYTLTVTDANNCSVVKEVFIDAPPAAPTNLAAQAGNTRNTLTWAANTETDLASYKVYGGTTANPTTLLQVLTAPIATYTHQNLTNGTTYYYRITAVDKAGFESAYSVSAMATPQGEQNITFTPLAAKTYGDTDFSAGATASSGLTVSYTSDNLDVATIVAGKVHIVGAGTANITASQSGNTAWLPAASQVQQLTVNKRNLTLTATAKDKVYDGERTAEVTLADNRLAGDELTITYATSLFNNKNVGVGKNVTVSGINITGTHADRYAYSTTVATTADIAPKTLTVTATANNKVYDGNANAEVTLTDNRLNGDVFETAFTTASFNNKNVGTAKAVSVKGISIAGTDAGNYTTGTTVSTTANITPKALTISASGINKVYDGNANAAVTLTDNRVTGDVLTTQYTTAAFDNKNVGTAKTVTVNGLSISGVDAANYAINTNATTTANVTARALMVTAAGINKTYDGSFTATVNLTDNRVTGDELTAAYSFAIFDDKNVGVNKSVAVFGISISGTDAANYSVNATANTAATIARKTLTITAENKTKIQGLPMPAFTVTYDGFVNGENNSILNTQVSLTTAATNISPEGTYPIVAANTLAQNYEIVHVNGLLTVLPGTPTDIALSQALFLENSATGTSVGTLGSTAPDPNAIFTYTLVVGNGAADNSKFVIEGNLIRSATVLDYETQNSFNIRVRTTTQYGSSFEKELTITLTDVNEIPTLADIADQTICYTTSQQTVNLTGISTGPETSQTARVTVTSDNSALFSSLTAGNVNGTSAQLNYRVASGKSGVANVTVTITDNGGTANGGVNTITKVFVVTVNPLPQIAITSDLGTSFSKGQTATLVATGGVSYQWSGPMGMIGDRNTNTLKVRPEQASSTYTVTVTSEYGCTSTESITLSVQEDIQQIAGTNIITPNGDGVNDNLIIKNVDLYQDNQLDVYDRAGRKIYSKARYQNEWDGRLNGLPLAEGTYYYIIEFKNVGKYKGFITIIKD</sequence>
<dbReference type="NCBIfam" id="TIGR04131">
    <property type="entry name" value="Bac_Flav_CTERM"/>
    <property type="match status" value="1"/>
</dbReference>
<dbReference type="SUPFAM" id="SSF101898">
    <property type="entry name" value="NHL repeat"/>
    <property type="match status" value="3"/>
</dbReference>
<keyword evidence="5" id="KW-1185">Reference proteome</keyword>
<keyword evidence="1" id="KW-0472">Membrane</keyword>
<keyword evidence="1" id="KW-0812">Transmembrane</keyword>
<evidence type="ECO:0000256" key="1">
    <source>
        <dbReference type="SAM" id="Phobius"/>
    </source>
</evidence>
<gene>
    <name evidence="4" type="ORF">E5L68_005130</name>
</gene>
<name>A0ABW9JF09_9SPHI</name>
<dbReference type="InterPro" id="IPR015919">
    <property type="entry name" value="Cadherin-like_sf"/>
</dbReference>
<dbReference type="Gene3D" id="2.60.40.740">
    <property type="match status" value="1"/>
</dbReference>
<dbReference type="Gene3D" id="3.30.160.710">
    <property type="match status" value="1"/>
</dbReference>
<dbReference type="Pfam" id="PF18657">
    <property type="entry name" value="YDG"/>
    <property type="match status" value="4"/>
</dbReference>
<dbReference type="Pfam" id="PF18676">
    <property type="entry name" value="MBG_2"/>
    <property type="match status" value="1"/>
</dbReference>
<dbReference type="CDD" id="cd00063">
    <property type="entry name" value="FN3"/>
    <property type="match status" value="1"/>
</dbReference>
<dbReference type="SMART" id="SM00060">
    <property type="entry name" value="FN3"/>
    <property type="match status" value="1"/>
</dbReference>
<dbReference type="RefSeq" id="WP_138729979.1">
    <property type="nucleotide sequence ID" value="NZ_SRMP02000005.1"/>
</dbReference>
<dbReference type="PANTHER" id="PTHR24104">
    <property type="entry name" value="E3 UBIQUITIN-PROTEIN LIGASE NHLRC1-RELATED"/>
    <property type="match status" value="1"/>
</dbReference>
<dbReference type="Gene3D" id="2.60.40.10">
    <property type="entry name" value="Immunoglobulins"/>
    <property type="match status" value="18"/>
</dbReference>
<dbReference type="Pfam" id="PF05345">
    <property type="entry name" value="He_PIG"/>
    <property type="match status" value="17"/>
</dbReference>
<organism evidence="4 5">
    <name type="scientific">Pedobacter helvus</name>
    <dbReference type="NCBI Taxonomy" id="2563444"/>
    <lineage>
        <taxon>Bacteria</taxon>
        <taxon>Pseudomonadati</taxon>
        <taxon>Bacteroidota</taxon>
        <taxon>Sphingobacteriia</taxon>
        <taxon>Sphingobacteriales</taxon>
        <taxon>Sphingobacteriaceae</taxon>
        <taxon>Pedobacter</taxon>
    </lineage>
</organism>
<dbReference type="PROSITE" id="PS50268">
    <property type="entry name" value="CADHERIN_2"/>
    <property type="match status" value="1"/>
</dbReference>
<dbReference type="Pfam" id="PF13585">
    <property type="entry name" value="CHU_C"/>
    <property type="match status" value="1"/>
</dbReference>
<dbReference type="Gene3D" id="2.120.10.30">
    <property type="entry name" value="TolB, C-terminal domain"/>
    <property type="match status" value="3"/>
</dbReference>
<feature type="domain" description="Cadherin" evidence="2">
    <location>
        <begin position="3207"/>
        <end position="3297"/>
    </location>
</feature>
<dbReference type="InterPro" id="IPR026341">
    <property type="entry name" value="T9SS_type_B"/>
</dbReference>
<evidence type="ECO:0000259" key="3">
    <source>
        <dbReference type="PROSITE" id="PS50853"/>
    </source>
</evidence>
<dbReference type="InterPro" id="IPR025667">
    <property type="entry name" value="SprB_repeat"/>
</dbReference>
<dbReference type="InterPro" id="IPR050952">
    <property type="entry name" value="TRIM-NHL_E3_ligases"/>
</dbReference>
<dbReference type="InterPro" id="IPR002126">
    <property type="entry name" value="Cadherin-like_dom"/>
</dbReference>
<dbReference type="PANTHER" id="PTHR24104:SF25">
    <property type="entry name" value="PROTEIN LIN-41"/>
    <property type="match status" value="1"/>
</dbReference>
<dbReference type="Pfam" id="PF13573">
    <property type="entry name" value="SprB"/>
    <property type="match status" value="2"/>
</dbReference>
<feature type="transmembrane region" description="Helical" evidence="1">
    <location>
        <begin position="26"/>
        <end position="44"/>
    </location>
</feature>
<dbReference type="SUPFAM" id="SSF63825">
    <property type="entry name" value="YWTD domain"/>
    <property type="match status" value="1"/>
</dbReference>
<reference evidence="4 5" key="1">
    <citation type="submission" date="2024-12" db="EMBL/GenBank/DDBJ databases">
        <authorList>
            <person name="Hu S."/>
        </authorList>
    </citation>
    <scope>NUCLEOTIDE SEQUENCE [LARGE SCALE GENOMIC DNA]</scope>
    <source>
        <strain evidence="4 5">P-25</strain>
    </source>
</reference>
<dbReference type="SUPFAM" id="SSF63829">
    <property type="entry name" value="Calcium-dependent phosphotriesterase"/>
    <property type="match status" value="1"/>
</dbReference>
<dbReference type="SUPFAM" id="SSF49265">
    <property type="entry name" value="Fibronectin type III"/>
    <property type="match status" value="1"/>
</dbReference>
<dbReference type="SUPFAM" id="SSF75011">
    <property type="entry name" value="3-carboxy-cis,cis-mucoante lactonizing enzyme"/>
    <property type="match status" value="1"/>
</dbReference>
<evidence type="ECO:0000259" key="2">
    <source>
        <dbReference type="PROSITE" id="PS50268"/>
    </source>
</evidence>
<accession>A0ABW9JF09</accession>
<evidence type="ECO:0000313" key="5">
    <source>
        <dbReference type="Proteomes" id="UP001517367"/>
    </source>
</evidence>
<keyword evidence="1" id="KW-1133">Transmembrane helix</keyword>
<dbReference type="InterPro" id="IPR041248">
    <property type="entry name" value="YDG"/>
</dbReference>
<dbReference type="Gene3D" id="2.60.40.60">
    <property type="entry name" value="Cadherins"/>
    <property type="match status" value="1"/>
</dbReference>
<dbReference type="SUPFAM" id="SSF49313">
    <property type="entry name" value="Cadherin-like"/>
    <property type="match status" value="11"/>
</dbReference>
<dbReference type="InterPro" id="IPR041286">
    <property type="entry name" value="MBG_2"/>
</dbReference>
<dbReference type="SMART" id="SM00112">
    <property type="entry name" value="CA"/>
    <property type="match status" value="1"/>
</dbReference>